<sequence>MRKSDKQLDNRLRGALMEACELALESVPGFRWLTHLADYQRFPDSLRIVCVFDSDDALARAQEAREDDYLCQLLQAKLAAAAIKPAALRRQVCFDSEEACQREHKGNWKRRLHDA</sequence>
<name>A0ABW2EVG1_9GAMM</name>
<evidence type="ECO:0000313" key="1">
    <source>
        <dbReference type="EMBL" id="MFC7088106.1"/>
    </source>
</evidence>
<comment type="caution">
    <text evidence="1">The sequence shown here is derived from an EMBL/GenBank/DDBJ whole genome shotgun (WGS) entry which is preliminary data.</text>
</comment>
<accession>A0ABW2EVG1</accession>
<dbReference type="Proteomes" id="UP001596411">
    <property type="component" value="Unassembled WGS sequence"/>
</dbReference>
<evidence type="ECO:0000313" key="2">
    <source>
        <dbReference type="Proteomes" id="UP001596411"/>
    </source>
</evidence>
<reference evidence="2" key="1">
    <citation type="journal article" date="2019" name="Int. J. Syst. Evol. Microbiol.">
        <title>The Global Catalogue of Microorganisms (GCM) 10K type strain sequencing project: providing services to taxonomists for standard genome sequencing and annotation.</title>
        <authorList>
            <consortium name="The Broad Institute Genomics Platform"/>
            <consortium name="The Broad Institute Genome Sequencing Center for Infectious Disease"/>
            <person name="Wu L."/>
            <person name="Ma J."/>
        </authorList>
    </citation>
    <scope>NUCLEOTIDE SEQUENCE [LARGE SCALE GENOMIC DNA]</scope>
    <source>
        <strain evidence="2">CGMCC 1.13666</strain>
    </source>
</reference>
<keyword evidence="2" id="KW-1185">Reference proteome</keyword>
<gene>
    <name evidence="1" type="ORF">ACFQH5_00890</name>
</gene>
<dbReference type="EMBL" id="JBHSZP010000002">
    <property type="protein sequence ID" value="MFC7088106.1"/>
    <property type="molecule type" value="Genomic_DNA"/>
</dbReference>
<organism evidence="1 2">
    <name type="scientific">Halomonas salifodinae</name>
    <dbReference type="NCBI Taxonomy" id="438745"/>
    <lineage>
        <taxon>Bacteria</taxon>
        <taxon>Pseudomonadati</taxon>
        <taxon>Pseudomonadota</taxon>
        <taxon>Gammaproteobacteria</taxon>
        <taxon>Oceanospirillales</taxon>
        <taxon>Halomonadaceae</taxon>
        <taxon>Halomonas</taxon>
    </lineage>
</organism>
<protein>
    <submittedName>
        <fullName evidence="1">Fis family transcriptional regulator</fullName>
    </submittedName>
</protein>
<dbReference type="RefSeq" id="WP_346061394.1">
    <property type="nucleotide sequence ID" value="NZ_BAAADR010000004.1"/>
</dbReference>
<proteinExistence type="predicted"/>